<evidence type="ECO:0000313" key="4">
    <source>
        <dbReference type="EMBL" id="SMH49301.1"/>
    </source>
</evidence>
<dbReference type="InterPro" id="IPR008984">
    <property type="entry name" value="SMAD_FHA_dom_sf"/>
</dbReference>
<dbReference type="SUPFAM" id="SSF49879">
    <property type="entry name" value="SMAD/FHA domain"/>
    <property type="match status" value="1"/>
</dbReference>
<feature type="compositionally biased region" description="Low complexity" evidence="2">
    <location>
        <begin position="227"/>
        <end position="244"/>
    </location>
</feature>
<dbReference type="EMBL" id="FXBM01000003">
    <property type="protein sequence ID" value="SMH49301.1"/>
    <property type="molecule type" value="Genomic_DNA"/>
</dbReference>
<dbReference type="Pfam" id="PF12401">
    <property type="entry name" value="FhaA_N"/>
    <property type="match status" value="1"/>
</dbReference>
<feature type="region of interest" description="Disordered" evidence="2">
    <location>
        <begin position="227"/>
        <end position="252"/>
    </location>
</feature>
<evidence type="ECO:0000256" key="2">
    <source>
        <dbReference type="SAM" id="MobiDB-lite"/>
    </source>
</evidence>
<dbReference type="InterPro" id="IPR050923">
    <property type="entry name" value="Cell_Proc_Reg/RNA_Proc"/>
</dbReference>
<evidence type="ECO:0000256" key="1">
    <source>
        <dbReference type="ARBA" id="ARBA00022553"/>
    </source>
</evidence>
<dbReference type="InterPro" id="IPR042287">
    <property type="entry name" value="FhaA_N_sf"/>
</dbReference>
<keyword evidence="1" id="KW-0597">Phosphoprotein</keyword>
<dbReference type="Proteomes" id="UP000193711">
    <property type="component" value="Unassembled WGS sequence"/>
</dbReference>
<keyword evidence="5" id="KW-1185">Reference proteome</keyword>
<dbReference type="Gene3D" id="3.30.2320.60">
    <property type="entry name" value="FhaA, phosphopeptide-binding domain (DUF3662)"/>
    <property type="match status" value="1"/>
</dbReference>
<dbReference type="PROSITE" id="PS50006">
    <property type="entry name" value="FHA_DOMAIN"/>
    <property type="match status" value="1"/>
</dbReference>
<dbReference type="Gene3D" id="2.60.200.20">
    <property type="match status" value="1"/>
</dbReference>
<gene>
    <name evidence="4" type="ORF">SAMN06295885_3266</name>
</gene>
<dbReference type="InterPro" id="IPR022128">
    <property type="entry name" value="FhaA_N"/>
</dbReference>
<evidence type="ECO:0000259" key="3">
    <source>
        <dbReference type="PROSITE" id="PS50006"/>
    </source>
</evidence>
<dbReference type="InterPro" id="IPR000253">
    <property type="entry name" value="FHA_dom"/>
</dbReference>
<evidence type="ECO:0000313" key="5">
    <source>
        <dbReference type="Proteomes" id="UP000193711"/>
    </source>
</evidence>
<dbReference type="SMART" id="SM00240">
    <property type="entry name" value="FHA"/>
    <property type="match status" value="1"/>
</dbReference>
<accession>A0A1X7PF32</accession>
<protein>
    <submittedName>
        <fullName evidence="4">Inner membrane component of T3SS domain-containing protein</fullName>
    </submittedName>
</protein>
<dbReference type="PANTHER" id="PTHR23308">
    <property type="entry name" value="NUCLEAR INHIBITOR OF PROTEIN PHOSPHATASE-1"/>
    <property type="match status" value="1"/>
</dbReference>
<feature type="domain" description="FHA" evidence="3">
    <location>
        <begin position="152"/>
        <end position="201"/>
    </location>
</feature>
<name>A0A1X7PF32_9MICO</name>
<organism evidence="4 5">
    <name type="scientific">Rathayibacter oskolensis</name>
    <dbReference type="NCBI Taxonomy" id="1891671"/>
    <lineage>
        <taxon>Bacteria</taxon>
        <taxon>Bacillati</taxon>
        <taxon>Actinomycetota</taxon>
        <taxon>Actinomycetes</taxon>
        <taxon>Micrococcales</taxon>
        <taxon>Microbacteriaceae</taxon>
        <taxon>Rathayibacter</taxon>
    </lineage>
</organism>
<sequence>MNRKKTVGILDNFEKGLERVVNGAFARTFKSGLQPVELASALRRELDTTAAVVSRDRILVPNRLALRMSAADLDRMERLGSTLIDELTTVATEHAKKQGYRFSGPIEISLAADESLSDGMVEVDSRSVKGTVAYSPVLDIDGKRYPLTKARTVIGRGSDADITIDDSGTSRKHVEILWDGTRAQVHDLGSTNGSKLDGKPVTQAPLSPEQTISIGRTRIVFRVVQGSAPARAPRSSSGPAGRSSDGFWDDRL</sequence>
<proteinExistence type="predicted"/>
<dbReference type="CDD" id="cd00060">
    <property type="entry name" value="FHA"/>
    <property type="match status" value="1"/>
</dbReference>
<reference evidence="5" key="1">
    <citation type="submission" date="2017-04" db="EMBL/GenBank/DDBJ databases">
        <authorList>
            <person name="Varghese N."/>
            <person name="Submissions S."/>
        </authorList>
    </citation>
    <scope>NUCLEOTIDE SEQUENCE [LARGE SCALE GENOMIC DNA]</scope>
    <source>
        <strain evidence="5">VKM Ac-2121</strain>
    </source>
</reference>
<dbReference type="STRING" id="1891671.SAMN06295885_3266"/>
<dbReference type="Pfam" id="PF00498">
    <property type="entry name" value="FHA"/>
    <property type="match status" value="1"/>
</dbReference>
<dbReference type="AlphaFoldDB" id="A0A1X7PF32"/>